<name>A0A0B3SIJ2_9RHOB</name>
<evidence type="ECO:0000313" key="2">
    <source>
        <dbReference type="Proteomes" id="UP000030960"/>
    </source>
</evidence>
<gene>
    <name evidence="1" type="ORF">OA50_05059</name>
</gene>
<dbReference type="AlphaFoldDB" id="A0A0B3SIJ2"/>
<dbReference type="OrthoDB" id="7205837at2"/>
<evidence type="ECO:0000313" key="1">
    <source>
        <dbReference type="EMBL" id="KHQ50384.1"/>
    </source>
</evidence>
<dbReference type="RefSeq" id="WP_043146248.1">
    <property type="nucleotide sequence ID" value="NZ_JSUQ01000027.1"/>
</dbReference>
<sequence length="140" mass="15043">MPSDVEARLSALHTLANGAVTGGVERNLVVPEAIPAAGLVIMRDGRPAVESVTLPRTYHLDHDVEFEFYAQGATGREAVTDARRQELGAAIEADRTLGGLCDWVEAQPVESDDQRVQGGKSMRVDVVRVTLSYATTNPLT</sequence>
<dbReference type="STRING" id="561184.SAMN05216376_105189"/>
<dbReference type="EMBL" id="JSUQ01000027">
    <property type="protein sequence ID" value="KHQ50384.1"/>
    <property type="molecule type" value="Genomic_DNA"/>
</dbReference>
<organism evidence="1 2">
    <name type="scientific">Mameliella alba</name>
    <dbReference type="NCBI Taxonomy" id="561184"/>
    <lineage>
        <taxon>Bacteria</taxon>
        <taxon>Pseudomonadati</taxon>
        <taxon>Pseudomonadota</taxon>
        <taxon>Alphaproteobacteria</taxon>
        <taxon>Rhodobacterales</taxon>
        <taxon>Roseobacteraceae</taxon>
        <taxon>Mameliella</taxon>
    </lineage>
</organism>
<dbReference type="Proteomes" id="UP000030960">
    <property type="component" value="Unassembled WGS sequence"/>
</dbReference>
<protein>
    <submittedName>
        <fullName evidence="1">Acyl-CoA transferase</fullName>
    </submittedName>
</protein>
<proteinExistence type="predicted"/>
<dbReference type="GO" id="GO:0016740">
    <property type="term" value="F:transferase activity"/>
    <property type="evidence" value="ECO:0007669"/>
    <property type="project" value="UniProtKB-KW"/>
</dbReference>
<accession>A0A0B3SIJ2</accession>
<keyword evidence="1" id="KW-0808">Transferase</keyword>
<keyword evidence="2" id="KW-1185">Reference proteome</keyword>
<comment type="caution">
    <text evidence="1">The sequence shown here is derived from an EMBL/GenBank/DDBJ whole genome shotgun (WGS) entry which is preliminary data.</text>
</comment>
<reference evidence="1 2" key="1">
    <citation type="submission" date="2014-10" db="EMBL/GenBank/DDBJ databases">
        <title>Genome sequence of Ponticoccus sp. strain UMTAT08 isolated from clonal culture of toxic dinoflagellate Alexandrium tamiyavanichii.</title>
        <authorList>
            <person name="Gan H.Y."/>
            <person name="Muhd D.-D."/>
            <person name="Mohd Noor M.E."/>
            <person name="Yeong Y.S."/>
            <person name="Usup G."/>
        </authorList>
    </citation>
    <scope>NUCLEOTIDE SEQUENCE [LARGE SCALE GENOMIC DNA]</scope>
    <source>
        <strain evidence="1 2">UMTAT08</strain>
    </source>
</reference>